<feature type="transmembrane region" description="Helical" evidence="1">
    <location>
        <begin position="222"/>
        <end position="243"/>
    </location>
</feature>
<name>A0A7W7LY12_9ACTN</name>
<comment type="caution">
    <text evidence="2">The sequence shown here is derived from an EMBL/GenBank/DDBJ whole genome shotgun (WGS) entry which is preliminary data.</text>
</comment>
<reference evidence="2 3" key="1">
    <citation type="submission" date="2020-08" db="EMBL/GenBank/DDBJ databases">
        <title>Genomic Encyclopedia of Type Strains, Phase III (KMG-III): the genomes of soil and plant-associated and newly described type strains.</title>
        <authorList>
            <person name="Whitman W."/>
        </authorList>
    </citation>
    <scope>NUCLEOTIDE SEQUENCE [LARGE SCALE GENOMIC DNA]</scope>
    <source>
        <strain evidence="2 3">CECT 3273</strain>
    </source>
</reference>
<evidence type="ECO:0000256" key="1">
    <source>
        <dbReference type="SAM" id="Phobius"/>
    </source>
</evidence>
<keyword evidence="1" id="KW-1133">Transmembrane helix</keyword>
<keyword evidence="3" id="KW-1185">Reference proteome</keyword>
<organism evidence="2 3">
    <name type="scientific">Streptomyces griseomycini</name>
    <dbReference type="NCBI Taxonomy" id="66895"/>
    <lineage>
        <taxon>Bacteria</taxon>
        <taxon>Bacillati</taxon>
        <taxon>Actinomycetota</taxon>
        <taxon>Actinomycetes</taxon>
        <taxon>Kitasatosporales</taxon>
        <taxon>Streptomycetaceae</taxon>
        <taxon>Streptomyces</taxon>
    </lineage>
</organism>
<feature type="transmembrane region" description="Helical" evidence="1">
    <location>
        <begin position="117"/>
        <end position="141"/>
    </location>
</feature>
<protein>
    <submittedName>
        <fullName evidence="2">Uncharacterized protein</fullName>
    </submittedName>
</protein>
<keyword evidence="1" id="KW-0812">Transmembrane</keyword>
<sequence length="318" mass="34123">MSTGVLTERYVHEVVRRLPPDQRDDIARELRATIADTIEGRGADDRQAAEREVLGELGDPVRYAARYTDRPLALIGPDLYPAYIRVLGTLVATVLPALTLGFVLLEVADGGGLGAALRVGAGTVIGVGAQLVAAITLVFAVTERVRHHRGTTGTDRWTPDELPDVQRPDRGGVTALAAVAWDVLLFALIVWQHTAEPYWADGAAAGEGAYLEVLNPDLWSGWIWPVLAGLAGLAAVGVARVAGRGWTVRLAGWYALAHAVFTLPLAWVLYRQELFNPDFLADAKTLWESQESVYAGAAVIVLAMGVSSVVKAFRTARG</sequence>
<feature type="transmembrane region" description="Helical" evidence="1">
    <location>
        <begin position="173"/>
        <end position="191"/>
    </location>
</feature>
<evidence type="ECO:0000313" key="3">
    <source>
        <dbReference type="Proteomes" id="UP000579523"/>
    </source>
</evidence>
<dbReference type="Pfam" id="PF22564">
    <property type="entry name" value="HAAS"/>
    <property type="match status" value="1"/>
</dbReference>
<dbReference type="AlphaFoldDB" id="A0A7W7LY12"/>
<gene>
    <name evidence="2" type="ORF">FHS37_002611</name>
</gene>
<keyword evidence="1" id="KW-0472">Membrane</keyword>
<feature type="transmembrane region" description="Helical" evidence="1">
    <location>
        <begin position="250"/>
        <end position="270"/>
    </location>
</feature>
<feature type="transmembrane region" description="Helical" evidence="1">
    <location>
        <begin position="293"/>
        <end position="313"/>
    </location>
</feature>
<evidence type="ECO:0000313" key="2">
    <source>
        <dbReference type="EMBL" id="MBB4898553.1"/>
    </source>
</evidence>
<accession>A0A7W7LY12</accession>
<dbReference type="RefSeq" id="WP_184820446.1">
    <property type="nucleotide sequence ID" value="NZ_BMTI01000010.1"/>
</dbReference>
<dbReference type="Proteomes" id="UP000579523">
    <property type="component" value="Unassembled WGS sequence"/>
</dbReference>
<dbReference type="EMBL" id="JACHJI010000004">
    <property type="protein sequence ID" value="MBB4898553.1"/>
    <property type="molecule type" value="Genomic_DNA"/>
</dbReference>
<proteinExistence type="predicted"/>
<feature type="transmembrane region" description="Helical" evidence="1">
    <location>
        <begin position="82"/>
        <end position="105"/>
    </location>
</feature>